<name>A0A367ITI8_RHIST</name>
<gene>
    <name evidence="1" type="ORF">CU098_006196</name>
</gene>
<organism evidence="1 2">
    <name type="scientific">Rhizopus stolonifer</name>
    <name type="common">Rhizopus nigricans</name>
    <dbReference type="NCBI Taxonomy" id="4846"/>
    <lineage>
        <taxon>Eukaryota</taxon>
        <taxon>Fungi</taxon>
        <taxon>Fungi incertae sedis</taxon>
        <taxon>Mucoromycota</taxon>
        <taxon>Mucoromycotina</taxon>
        <taxon>Mucoromycetes</taxon>
        <taxon>Mucorales</taxon>
        <taxon>Mucorineae</taxon>
        <taxon>Rhizopodaceae</taxon>
        <taxon>Rhizopus</taxon>
    </lineage>
</organism>
<dbReference type="Proteomes" id="UP000253551">
    <property type="component" value="Unassembled WGS sequence"/>
</dbReference>
<dbReference type="OrthoDB" id="2289963at2759"/>
<dbReference type="AlphaFoldDB" id="A0A367ITI8"/>
<reference evidence="1 2" key="1">
    <citation type="journal article" date="2018" name="G3 (Bethesda)">
        <title>Phylogenetic and Phylogenomic Definition of Rhizopus Species.</title>
        <authorList>
            <person name="Gryganskyi A.P."/>
            <person name="Golan J."/>
            <person name="Dolatabadi S."/>
            <person name="Mondo S."/>
            <person name="Robb S."/>
            <person name="Idnurm A."/>
            <person name="Muszewska A."/>
            <person name="Steczkiewicz K."/>
            <person name="Masonjones S."/>
            <person name="Liao H.L."/>
            <person name="Gajdeczka M.T."/>
            <person name="Anike F."/>
            <person name="Vuek A."/>
            <person name="Anishchenko I.M."/>
            <person name="Voigt K."/>
            <person name="de Hoog G.S."/>
            <person name="Smith M.E."/>
            <person name="Heitman J."/>
            <person name="Vilgalys R."/>
            <person name="Stajich J.E."/>
        </authorList>
    </citation>
    <scope>NUCLEOTIDE SEQUENCE [LARGE SCALE GENOMIC DNA]</scope>
    <source>
        <strain evidence="1 2">LSU 92-RS-03</strain>
    </source>
</reference>
<protein>
    <submittedName>
        <fullName evidence="1">Uncharacterized protein</fullName>
    </submittedName>
</protein>
<feature type="non-terminal residue" evidence="1">
    <location>
        <position position="150"/>
    </location>
</feature>
<feature type="non-terminal residue" evidence="1">
    <location>
        <position position="1"/>
    </location>
</feature>
<evidence type="ECO:0000313" key="2">
    <source>
        <dbReference type="Proteomes" id="UP000253551"/>
    </source>
</evidence>
<sequence length="150" mass="16878">LELMEFHSYVFSKDIETTEADAAVKIWSPMLERLFRRTQLKTKGETMGDSGDISDSLGFKVDLRIVKNTLSRKKKKTDNANCEVSRINLGLVKTTKDRTKLFIESKIVLDKIVKEDPGRAKEISVPALQFIGKNATTNILAFGLNRGDDD</sequence>
<proteinExistence type="predicted"/>
<evidence type="ECO:0000313" key="1">
    <source>
        <dbReference type="EMBL" id="RCH80997.1"/>
    </source>
</evidence>
<accession>A0A367ITI8</accession>
<keyword evidence="2" id="KW-1185">Reference proteome</keyword>
<comment type="caution">
    <text evidence="1">The sequence shown here is derived from an EMBL/GenBank/DDBJ whole genome shotgun (WGS) entry which is preliminary data.</text>
</comment>
<dbReference type="EMBL" id="PJQM01005718">
    <property type="protein sequence ID" value="RCH80997.1"/>
    <property type="molecule type" value="Genomic_DNA"/>
</dbReference>